<reference evidence="2" key="1">
    <citation type="submission" date="2020-09" db="EMBL/GenBank/DDBJ databases">
        <title>Pelagicoccus enzymogenes sp. nov. with an EPS production, isolated from marine sediment.</title>
        <authorList>
            <person name="Feng X."/>
        </authorList>
    </citation>
    <scope>NUCLEOTIDE SEQUENCE</scope>
    <source>
        <strain evidence="2">NFK12</strain>
    </source>
</reference>
<name>A0A927F9I0_9BACT</name>
<comment type="caution">
    <text evidence="2">The sequence shown here is derived from an EMBL/GenBank/DDBJ whole genome shotgun (WGS) entry which is preliminary data.</text>
</comment>
<evidence type="ECO:0000313" key="2">
    <source>
        <dbReference type="EMBL" id="MBD5780968.1"/>
    </source>
</evidence>
<feature type="transmembrane region" description="Helical" evidence="1">
    <location>
        <begin position="38"/>
        <end position="61"/>
    </location>
</feature>
<dbReference type="EMBL" id="JACYFG010000038">
    <property type="protein sequence ID" value="MBD5780968.1"/>
    <property type="molecule type" value="Genomic_DNA"/>
</dbReference>
<dbReference type="RefSeq" id="WP_191618073.1">
    <property type="nucleotide sequence ID" value="NZ_JACYFG010000038.1"/>
</dbReference>
<sequence>MKSKNSDRDLWIPIEVLGLIGVSTVLSTIIYMKIASNWGPVIGGFIVWFGTLIAFLAYAVFSYKRIISKDTGSRAIKSVALAFLVVVINYLTPIFIYGPYHYGPGP</sequence>
<dbReference type="AlphaFoldDB" id="A0A927F9I0"/>
<evidence type="ECO:0000313" key="3">
    <source>
        <dbReference type="Proteomes" id="UP000622317"/>
    </source>
</evidence>
<keyword evidence="3" id="KW-1185">Reference proteome</keyword>
<protein>
    <submittedName>
        <fullName evidence="2">Uncharacterized protein</fullName>
    </submittedName>
</protein>
<keyword evidence="1" id="KW-0812">Transmembrane</keyword>
<dbReference type="Proteomes" id="UP000622317">
    <property type="component" value="Unassembled WGS sequence"/>
</dbReference>
<gene>
    <name evidence="2" type="ORF">IEN85_15820</name>
</gene>
<evidence type="ECO:0000256" key="1">
    <source>
        <dbReference type="SAM" id="Phobius"/>
    </source>
</evidence>
<accession>A0A927F9I0</accession>
<feature type="transmembrane region" description="Helical" evidence="1">
    <location>
        <begin position="12"/>
        <end position="32"/>
    </location>
</feature>
<feature type="transmembrane region" description="Helical" evidence="1">
    <location>
        <begin position="81"/>
        <end position="100"/>
    </location>
</feature>
<keyword evidence="1" id="KW-0472">Membrane</keyword>
<proteinExistence type="predicted"/>
<keyword evidence="1" id="KW-1133">Transmembrane helix</keyword>
<organism evidence="2 3">
    <name type="scientific">Pelagicoccus enzymogenes</name>
    <dbReference type="NCBI Taxonomy" id="2773457"/>
    <lineage>
        <taxon>Bacteria</taxon>
        <taxon>Pseudomonadati</taxon>
        <taxon>Verrucomicrobiota</taxon>
        <taxon>Opitutia</taxon>
        <taxon>Puniceicoccales</taxon>
        <taxon>Pelagicoccaceae</taxon>
        <taxon>Pelagicoccus</taxon>
    </lineage>
</organism>